<dbReference type="EMBL" id="UINC01212624">
    <property type="protein sequence ID" value="SVE37035.1"/>
    <property type="molecule type" value="Genomic_DNA"/>
</dbReference>
<gene>
    <name evidence="2" type="ORF">METZ01_LOCUS489889</name>
</gene>
<evidence type="ECO:0000259" key="1">
    <source>
        <dbReference type="PROSITE" id="PS51688"/>
    </source>
</evidence>
<dbReference type="AlphaFoldDB" id="A0A383CYK1"/>
<feature type="non-terminal residue" evidence="2">
    <location>
        <position position="238"/>
    </location>
</feature>
<protein>
    <recommendedName>
        <fullName evidence="1">Peptidase S74 domain-containing protein</fullName>
    </recommendedName>
</protein>
<name>A0A383CYK1_9ZZZZ</name>
<dbReference type="Gene3D" id="2.150.10.10">
    <property type="entry name" value="Serralysin-like metalloprotease, C-terminal"/>
    <property type="match status" value="1"/>
</dbReference>
<dbReference type="InterPro" id="IPR011049">
    <property type="entry name" value="Serralysin-like_metalloprot_C"/>
</dbReference>
<accession>A0A383CYK1</accession>
<reference evidence="2" key="1">
    <citation type="submission" date="2018-05" db="EMBL/GenBank/DDBJ databases">
        <authorList>
            <person name="Lanie J.A."/>
            <person name="Ng W.-L."/>
            <person name="Kazmierczak K.M."/>
            <person name="Andrzejewski T.M."/>
            <person name="Davidsen T.M."/>
            <person name="Wayne K.J."/>
            <person name="Tettelin H."/>
            <person name="Glass J.I."/>
            <person name="Rusch D."/>
            <person name="Podicherti R."/>
            <person name="Tsui H.-C.T."/>
            <person name="Winkler M.E."/>
        </authorList>
    </citation>
    <scope>NUCLEOTIDE SEQUENCE</scope>
</reference>
<dbReference type="PROSITE" id="PS51688">
    <property type="entry name" value="ICA"/>
    <property type="match status" value="1"/>
</dbReference>
<evidence type="ECO:0000313" key="2">
    <source>
        <dbReference type="EMBL" id="SVE37035.1"/>
    </source>
</evidence>
<dbReference type="SUPFAM" id="SSF101967">
    <property type="entry name" value="Adhesin YadA, collagen-binding domain"/>
    <property type="match status" value="1"/>
</dbReference>
<dbReference type="InterPro" id="IPR030392">
    <property type="entry name" value="S74_ICA"/>
</dbReference>
<dbReference type="Pfam" id="PF13884">
    <property type="entry name" value="Peptidase_S74"/>
    <property type="match status" value="1"/>
</dbReference>
<proteinExistence type="predicted"/>
<organism evidence="2">
    <name type="scientific">marine metagenome</name>
    <dbReference type="NCBI Taxonomy" id="408172"/>
    <lineage>
        <taxon>unclassified sequences</taxon>
        <taxon>metagenomes</taxon>
        <taxon>ecological metagenomes</taxon>
    </lineage>
</organism>
<feature type="non-terminal residue" evidence="2">
    <location>
        <position position="1"/>
    </location>
</feature>
<sequence>NNLTGDQNTASGYQSLYFNEGGDGNTAMGYYALRYNIANYNTALGYQAGDVITIGSNNVIIGYLADPSDKAASNQIVIGYNATGTGDNEIALGNTSITAIKAQVTSITGYSDERIKREIRDSNLGLDFINKLRPVKYKLKNPADYPAELLEEKFSSIPGSGPNNENVIRPEDDETIYDGLIAQEVKTTIDELGVKWSGWSKNESDGKEGIQYGALTVPLIKAIQEQQEMIQRQQKMIE</sequence>
<feature type="domain" description="Peptidase S74" evidence="1">
    <location>
        <begin position="111"/>
        <end position="237"/>
    </location>
</feature>